<dbReference type="RefSeq" id="WP_072579281.1">
    <property type="nucleotide sequence ID" value="NZ_CP016020.1"/>
</dbReference>
<dbReference type="PANTHER" id="PTHR43820">
    <property type="entry name" value="HIGH-AFFINITY BRANCHED-CHAIN AMINO ACID TRANSPORT ATP-BINDING PROTEIN LIVF"/>
    <property type="match status" value="1"/>
</dbReference>
<dbReference type="InterPro" id="IPR017780">
    <property type="entry name" value="ABC_transptr_urea_ATP-bd_UrtE"/>
</dbReference>
<dbReference type="InterPro" id="IPR003439">
    <property type="entry name" value="ABC_transporter-like_ATP-bd"/>
</dbReference>
<dbReference type="InterPro" id="IPR027417">
    <property type="entry name" value="P-loop_NTPase"/>
</dbReference>
<keyword evidence="2" id="KW-0813">Transport</keyword>
<dbReference type="GO" id="GO:0005524">
    <property type="term" value="F:ATP binding"/>
    <property type="evidence" value="ECO:0007669"/>
    <property type="project" value="UniProtKB-KW"/>
</dbReference>
<evidence type="ECO:0000259" key="6">
    <source>
        <dbReference type="PROSITE" id="PS50893"/>
    </source>
</evidence>
<dbReference type="GO" id="GO:0015807">
    <property type="term" value="P:L-amino acid transport"/>
    <property type="evidence" value="ECO:0007669"/>
    <property type="project" value="TreeGrafter"/>
</dbReference>
<accession>A0A1L3MQ79</accession>
<dbReference type="SMART" id="SM00382">
    <property type="entry name" value="AAA"/>
    <property type="match status" value="1"/>
</dbReference>
<proteinExistence type="inferred from homology"/>
<dbReference type="GO" id="GO:0015658">
    <property type="term" value="F:branched-chain amino acid transmembrane transporter activity"/>
    <property type="evidence" value="ECO:0007669"/>
    <property type="project" value="TreeGrafter"/>
</dbReference>
<evidence type="ECO:0000256" key="2">
    <source>
        <dbReference type="ARBA" id="ARBA00022448"/>
    </source>
</evidence>
<keyword evidence="8" id="KW-1185">Reference proteome</keyword>
<comment type="similarity">
    <text evidence="1">Belongs to the ABC transporter superfamily.</text>
</comment>
<evidence type="ECO:0000256" key="1">
    <source>
        <dbReference type="ARBA" id="ARBA00005417"/>
    </source>
</evidence>
<dbReference type="InterPro" id="IPR003593">
    <property type="entry name" value="AAA+_ATPase"/>
</dbReference>
<keyword evidence="5" id="KW-0029">Amino-acid transport</keyword>
<reference evidence="7 8" key="1">
    <citation type="journal article" date="2016" name="Sci. Rep.">
        <title>Complete genome sequence and transcriptomic analysis of a novel marine strain Bacillus weihaiensis reveals the mechanism of brown algae degradation.</title>
        <authorList>
            <person name="Zhu Y."/>
            <person name="Chen P."/>
            <person name="Bao Y."/>
            <person name="Men Y."/>
            <person name="Zeng Y."/>
            <person name="Yang J."/>
            <person name="Sun J."/>
            <person name="Sun Y."/>
        </authorList>
    </citation>
    <scope>NUCLEOTIDE SEQUENCE [LARGE SCALE GENOMIC DNA]</scope>
    <source>
        <strain evidence="7 8">Alg07</strain>
    </source>
</reference>
<dbReference type="KEGG" id="bwh:A9C19_06875"/>
<dbReference type="STRING" id="1547283.A9C19_06875"/>
<protein>
    <submittedName>
        <fullName evidence="7">Urea ABC transporter ATP-binding subunit UrtE</fullName>
    </submittedName>
</protein>
<evidence type="ECO:0000256" key="4">
    <source>
        <dbReference type="ARBA" id="ARBA00022840"/>
    </source>
</evidence>
<dbReference type="EMBL" id="CP016020">
    <property type="protein sequence ID" value="APH04493.1"/>
    <property type="molecule type" value="Genomic_DNA"/>
</dbReference>
<dbReference type="Gene3D" id="3.40.50.300">
    <property type="entry name" value="P-loop containing nucleotide triphosphate hydrolases"/>
    <property type="match status" value="1"/>
</dbReference>
<keyword evidence="3" id="KW-0547">Nucleotide-binding</keyword>
<evidence type="ECO:0000256" key="3">
    <source>
        <dbReference type="ARBA" id="ARBA00022741"/>
    </source>
</evidence>
<dbReference type="Pfam" id="PF00005">
    <property type="entry name" value="ABC_tran"/>
    <property type="match status" value="1"/>
</dbReference>
<dbReference type="OrthoDB" id="9776369at2"/>
<dbReference type="AlphaFoldDB" id="A0A1L3MQ79"/>
<gene>
    <name evidence="7" type="ORF">A9C19_06875</name>
</gene>
<sequence>MFTVSNLQAGYDETVILRNVSFEIPKGKIVGFLGRNGVGKTTLLKVLMGLLPAWDGEVTFKNQSLKKEKPEERAREGIAYVPQGREIFSDLTVKENLLIGLEALPKSSQPKSIPEEIFTWFPVLEEMIHRRGGDLSGGQQQQLAIARALISNPTLLLLDEPMEGIQPSIVQLIQEVLVHISKKKEMSIILVEHNLDAVLHCADSFYILDQGRMVMNGQCAEVNEDELYKHLAV</sequence>
<name>A0A1L3MQ79_9BACI</name>
<feature type="domain" description="ABC transporter" evidence="6">
    <location>
        <begin position="2"/>
        <end position="233"/>
    </location>
</feature>
<dbReference type="SUPFAM" id="SSF52540">
    <property type="entry name" value="P-loop containing nucleoside triphosphate hydrolases"/>
    <property type="match status" value="1"/>
</dbReference>
<evidence type="ECO:0000256" key="5">
    <source>
        <dbReference type="ARBA" id="ARBA00022970"/>
    </source>
</evidence>
<evidence type="ECO:0000313" key="7">
    <source>
        <dbReference type="EMBL" id="APH04493.1"/>
    </source>
</evidence>
<keyword evidence="4 7" id="KW-0067">ATP-binding</keyword>
<evidence type="ECO:0000313" key="8">
    <source>
        <dbReference type="Proteomes" id="UP000181936"/>
    </source>
</evidence>
<dbReference type="CDD" id="cd03224">
    <property type="entry name" value="ABC_TM1139_LivF_branched"/>
    <property type="match status" value="1"/>
</dbReference>
<dbReference type="GO" id="GO:0016887">
    <property type="term" value="F:ATP hydrolysis activity"/>
    <property type="evidence" value="ECO:0007669"/>
    <property type="project" value="InterPro"/>
</dbReference>
<organism evidence="7 8">
    <name type="scientific">Bacillus weihaiensis</name>
    <dbReference type="NCBI Taxonomy" id="1547283"/>
    <lineage>
        <taxon>Bacteria</taxon>
        <taxon>Bacillati</taxon>
        <taxon>Bacillota</taxon>
        <taxon>Bacilli</taxon>
        <taxon>Bacillales</taxon>
        <taxon>Bacillaceae</taxon>
        <taxon>Bacillus</taxon>
    </lineage>
</organism>
<dbReference type="Proteomes" id="UP000181936">
    <property type="component" value="Chromosome"/>
</dbReference>
<dbReference type="PANTHER" id="PTHR43820:SF5">
    <property type="entry name" value="HIGH-AFFINITY BRANCHED-CHAIN AMINO ACID TRANSPORT ATP-BINDING PROTEIN"/>
    <property type="match status" value="1"/>
</dbReference>
<dbReference type="PROSITE" id="PS50893">
    <property type="entry name" value="ABC_TRANSPORTER_2"/>
    <property type="match status" value="1"/>
</dbReference>
<dbReference type="NCBIfam" id="TIGR03410">
    <property type="entry name" value="urea_trans_UrtE"/>
    <property type="match status" value="1"/>
</dbReference>
<dbReference type="InterPro" id="IPR052156">
    <property type="entry name" value="BCAA_Transport_ATP-bd_LivF"/>
</dbReference>